<proteinExistence type="predicted"/>
<organism evidence="2 3">
    <name type="scientific">Flaviramulus multivorans</name>
    <dbReference type="NCBI Taxonomy" id="1304750"/>
    <lineage>
        <taxon>Bacteria</taxon>
        <taxon>Pseudomonadati</taxon>
        <taxon>Bacteroidota</taxon>
        <taxon>Flavobacteriia</taxon>
        <taxon>Flavobacteriales</taxon>
        <taxon>Flavobacteriaceae</taxon>
        <taxon>Flaviramulus</taxon>
    </lineage>
</organism>
<dbReference type="RefSeq" id="WP_237230611.1">
    <property type="nucleotide sequence ID" value="NZ_JAKKDV010000001.1"/>
</dbReference>
<comment type="caution">
    <text evidence="2">The sequence shown here is derived from an EMBL/GenBank/DDBJ whole genome shotgun (WGS) entry which is preliminary data.</text>
</comment>
<keyword evidence="1" id="KW-0472">Membrane</keyword>
<keyword evidence="3" id="KW-1185">Reference proteome</keyword>
<feature type="transmembrane region" description="Helical" evidence="1">
    <location>
        <begin position="12"/>
        <end position="43"/>
    </location>
</feature>
<evidence type="ECO:0000256" key="1">
    <source>
        <dbReference type="SAM" id="Phobius"/>
    </source>
</evidence>
<keyword evidence="1" id="KW-0812">Transmembrane</keyword>
<gene>
    <name evidence="2" type="ORF">L3X39_04800</name>
</gene>
<dbReference type="Proteomes" id="UP001200022">
    <property type="component" value="Unassembled WGS sequence"/>
</dbReference>
<evidence type="ECO:0008006" key="4">
    <source>
        <dbReference type="Google" id="ProtNLM"/>
    </source>
</evidence>
<name>A0ABS9IGQ5_9FLAO</name>
<evidence type="ECO:0000313" key="2">
    <source>
        <dbReference type="EMBL" id="MCF7559948.1"/>
    </source>
</evidence>
<dbReference type="EMBL" id="JAKKDV010000001">
    <property type="protein sequence ID" value="MCF7559948.1"/>
    <property type="molecule type" value="Genomic_DNA"/>
</dbReference>
<sequence length="49" mass="5674">MKDPKYNPKILLMVVLAAITIFGLVTGRYLFLVFMFPLGLGLFKRRKQD</sequence>
<keyword evidence="1" id="KW-1133">Transmembrane helix</keyword>
<reference evidence="2 3" key="1">
    <citation type="submission" date="2022-01" db="EMBL/GenBank/DDBJ databases">
        <title>Draft genome sequence of Sabulilitoribacter multivorans KCTC 32326.</title>
        <authorList>
            <person name="Oh J.-S."/>
        </authorList>
    </citation>
    <scope>NUCLEOTIDE SEQUENCE [LARGE SCALE GENOMIC DNA]</scope>
    <source>
        <strain evidence="2 3">M-M16</strain>
    </source>
</reference>
<evidence type="ECO:0000313" key="3">
    <source>
        <dbReference type="Proteomes" id="UP001200022"/>
    </source>
</evidence>
<accession>A0ABS9IGQ5</accession>
<protein>
    <recommendedName>
        <fullName evidence="4">AI-2E family transporter</fullName>
    </recommendedName>
</protein>